<gene>
    <name evidence="1" type="ORF">CP98_03151</name>
</gene>
<dbReference type="EMBL" id="JGVR01000020">
    <property type="protein sequence ID" value="KEZ17668.1"/>
    <property type="molecule type" value="Genomic_DNA"/>
</dbReference>
<protein>
    <submittedName>
        <fullName evidence="1">Uncharacterized protein</fullName>
    </submittedName>
</protein>
<dbReference type="RefSeq" id="WP_155276429.1">
    <property type="nucleotide sequence ID" value="NZ_JGVR01000020.1"/>
</dbReference>
<evidence type="ECO:0000313" key="1">
    <source>
        <dbReference type="EMBL" id="KEZ17668.1"/>
    </source>
</evidence>
<dbReference type="PATRIC" id="fig|13690.10.peg.3230"/>
<proteinExistence type="predicted"/>
<reference evidence="1 2" key="1">
    <citation type="submission" date="2014-03" db="EMBL/GenBank/DDBJ databases">
        <title>Genome sequence of Sphingobium yanoikuyae B1.</title>
        <authorList>
            <person name="Gan H.M."/>
            <person name="Gan H.Y."/>
            <person name="Savka M.A."/>
        </authorList>
    </citation>
    <scope>NUCLEOTIDE SEQUENCE [LARGE SCALE GENOMIC DNA]</scope>
    <source>
        <strain evidence="1 2">B1</strain>
    </source>
</reference>
<evidence type="ECO:0000313" key="2">
    <source>
        <dbReference type="Proteomes" id="UP000028534"/>
    </source>
</evidence>
<sequence>MSQHPCPADQMERLAGELHSLAFDMREPSRSISRVERIIAEGERISAEVRALVRGKG</sequence>
<name>A0A084EI76_SPHYA</name>
<accession>A0A084EI76</accession>
<dbReference type="AlphaFoldDB" id="A0A084EI76"/>
<dbReference type="Proteomes" id="UP000028534">
    <property type="component" value="Unassembled WGS sequence"/>
</dbReference>
<comment type="caution">
    <text evidence="1">The sequence shown here is derived from an EMBL/GenBank/DDBJ whole genome shotgun (WGS) entry which is preliminary data.</text>
</comment>
<organism evidence="1 2">
    <name type="scientific">Sphingobium yanoikuyae</name>
    <name type="common">Sphingomonas yanoikuyae</name>
    <dbReference type="NCBI Taxonomy" id="13690"/>
    <lineage>
        <taxon>Bacteria</taxon>
        <taxon>Pseudomonadati</taxon>
        <taxon>Pseudomonadota</taxon>
        <taxon>Alphaproteobacteria</taxon>
        <taxon>Sphingomonadales</taxon>
        <taxon>Sphingomonadaceae</taxon>
        <taxon>Sphingobium</taxon>
    </lineage>
</organism>